<comment type="caution">
    <text evidence="3">The sequence shown here is derived from an EMBL/GenBank/DDBJ whole genome shotgun (WGS) entry which is preliminary data.</text>
</comment>
<dbReference type="InterPro" id="IPR009072">
    <property type="entry name" value="Histone-fold"/>
</dbReference>
<organism evidence="3 4">
    <name type="scientific">Artemisia annua</name>
    <name type="common">Sweet wormwood</name>
    <dbReference type="NCBI Taxonomy" id="35608"/>
    <lineage>
        <taxon>Eukaryota</taxon>
        <taxon>Viridiplantae</taxon>
        <taxon>Streptophyta</taxon>
        <taxon>Embryophyta</taxon>
        <taxon>Tracheophyta</taxon>
        <taxon>Spermatophyta</taxon>
        <taxon>Magnoliopsida</taxon>
        <taxon>eudicotyledons</taxon>
        <taxon>Gunneridae</taxon>
        <taxon>Pentapetalae</taxon>
        <taxon>asterids</taxon>
        <taxon>campanulids</taxon>
        <taxon>Asterales</taxon>
        <taxon>Asteraceae</taxon>
        <taxon>Asteroideae</taxon>
        <taxon>Anthemideae</taxon>
        <taxon>Artemisiinae</taxon>
        <taxon>Artemisia</taxon>
    </lineage>
</organism>
<accession>A0A2U1MKA0</accession>
<evidence type="ECO:0000256" key="1">
    <source>
        <dbReference type="ARBA" id="ARBA00006846"/>
    </source>
</evidence>
<dbReference type="AlphaFoldDB" id="A0A2U1MKA0"/>
<dbReference type="Pfam" id="PF23036">
    <property type="entry name" value="TRAPPC10_1st"/>
    <property type="match status" value="1"/>
</dbReference>
<keyword evidence="4" id="KW-1185">Reference proteome</keyword>
<dbReference type="GO" id="GO:0030527">
    <property type="term" value="F:structural constituent of chromatin"/>
    <property type="evidence" value="ECO:0007669"/>
    <property type="project" value="InterPro"/>
</dbReference>
<reference evidence="3 4" key="1">
    <citation type="journal article" date="2018" name="Mol. Plant">
        <title>The genome of Artemisia annua provides insight into the evolution of Asteraceae family and artemisinin biosynthesis.</title>
        <authorList>
            <person name="Shen Q."/>
            <person name="Zhang L."/>
            <person name="Liao Z."/>
            <person name="Wang S."/>
            <person name="Yan T."/>
            <person name="Shi P."/>
            <person name="Liu M."/>
            <person name="Fu X."/>
            <person name="Pan Q."/>
            <person name="Wang Y."/>
            <person name="Lv Z."/>
            <person name="Lu X."/>
            <person name="Zhang F."/>
            <person name="Jiang W."/>
            <person name="Ma Y."/>
            <person name="Chen M."/>
            <person name="Hao X."/>
            <person name="Li L."/>
            <person name="Tang Y."/>
            <person name="Lv G."/>
            <person name="Zhou Y."/>
            <person name="Sun X."/>
            <person name="Brodelius P.E."/>
            <person name="Rose J.K.C."/>
            <person name="Tang K."/>
        </authorList>
    </citation>
    <scope>NUCLEOTIDE SEQUENCE [LARGE SCALE GENOMIC DNA]</scope>
    <source>
        <strain evidence="4">cv. Huhao1</strain>
        <tissue evidence="3">Leaf</tissue>
    </source>
</reference>
<dbReference type="STRING" id="35608.A0A2U1MKA0"/>
<dbReference type="PRINTS" id="PR00621">
    <property type="entry name" value="HISTONEH2B"/>
</dbReference>
<evidence type="ECO:0000313" key="4">
    <source>
        <dbReference type="Proteomes" id="UP000245207"/>
    </source>
</evidence>
<name>A0A2U1MKA0_ARTAN</name>
<evidence type="ECO:0000313" key="3">
    <source>
        <dbReference type="EMBL" id="PWA61693.1"/>
    </source>
</evidence>
<dbReference type="Gene3D" id="1.10.20.10">
    <property type="entry name" value="Histone, subunit A"/>
    <property type="match status" value="1"/>
</dbReference>
<sequence>MTLSAWKVQVAVKLVLPGKLGKHVVVEGSKDITSYLSYGNDGESANVFDGLDVTIATNNKEGATDVDVGGSECIGCFRMNSSIVSMVCYVRKSIQVFLGQDIDATTDILVDDSLLQDLNANLPDFGLAKNEQMGDQTNVSTQVMGMDHGDNQSAMLKAGNKQLTQIVQDSSFREFEFRQYLFARQAKLLIVCDCSLEYLALLYKGSMGPNLMFEIGQCDC</sequence>
<dbReference type="GO" id="GO:0003677">
    <property type="term" value="F:DNA binding"/>
    <property type="evidence" value="ECO:0007669"/>
    <property type="project" value="InterPro"/>
</dbReference>
<dbReference type="Proteomes" id="UP000245207">
    <property type="component" value="Unassembled WGS sequence"/>
</dbReference>
<dbReference type="GO" id="GO:0046982">
    <property type="term" value="F:protein heterodimerization activity"/>
    <property type="evidence" value="ECO:0007669"/>
    <property type="project" value="InterPro"/>
</dbReference>
<dbReference type="EMBL" id="PKPP01005041">
    <property type="protein sequence ID" value="PWA61693.1"/>
    <property type="molecule type" value="Genomic_DNA"/>
</dbReference>
<comment type="similarity">
    <text evidence="1">Belongs to the histone H2B family.</text>
</comment>
<dbReference type="InterPro" id="IPR056913">
    <property type="entry name" value="TRAPPC10/Trs130_N"/>
</dbReference>
<dbReference type="OrthoDB" id="1625375at2759"/>
<dbReference type="SUPFAM" id="SSF47113">
    <property type="entry name" value="Histone-fold"/>
    <property type="match status" value="1"/>
</dbReference>
<feature type="domain" description="TRAPPC10/Trs130 N-terminal" evidence="2">
    <location>
        <begin position="110"/>
        <end position="193"/>
    </location>
</feature>
<evidence type="ECO:0000259" key="2">
    <source>
        <dbReference type="Pfam" id="PF23036"/>
    </source>
</evidence>
<dbReference type="GO" id="GO:0000786">
    <property type="term" value="C:nucleosome"/>
    <property type="evidence" value="ECO:0007669"/>
    <property type="project" value="InterPro"/>
</dbReference>
<protein>
    <submittedName>
        <fullName evidence="3">Trafficking protein particle complex II-specific subunit 130</fullName>
    </submittedName>
</protein>
<proteinExistence type="inferred from homology"/>
<dbReference type="InterPro" id="IPR000558">
    <property type="entry name" value="Histone_H2B"/>
</dbReference>
<gene>
    <name evidence="3" type="ORF">CTI12_AA369270</name>
</gene>